<evidence type="ECO:0000259" key="2">
    <source>
        <dbReference type="Pfam" id="PF03407"/>
    </source>
</evidence>
<feature type="transmembrane region" description="Helical" evidence="1">
    <location>
        <begin position="18"/>
        <end position="37"/>
    </location>
</feature>
<keyword evidence="1" id="KW-0812">Transmembrane</keyword>
<name>G7E7T2_MIXOS</name>
<protein>
    <recommendedName>
        <fullName evidence="2">Nucleotide-diphospho-sugar transferase domain-containing protein</fullName>
    </recommendedName>
</protein>
<dbReference type="AlphaFoldDB" id="G7E7T2"/>
<dbReference type="InParanoid" id="G7E7T2"/>
<evidence type="ECO:0000313" key="4">
    <source>
        <dbReference type="Proteomes" id="UP000009131"/>
    </source>
</evidence>
<feature type="domain" description="Nucleotide-diphospho-sugar transferase" evidence="2">
    <location>
        <begin position="161"/>
        <end position="351"/>
    </location>
</feature>
<proteinExistence type="predicted"/>
<keyword evidence="4" id="KW-1185">Reference proteome</keyword>
<sequence length="575" mass="65217">MQLGTTQTTRAWQQNRQLMGMLVLLLTISLAAYAPYLEHQRSNGRYRTLQYSSARPGRHTFYPTATSINDSTPLSTFLRQRIGRLPPDDFLWVTLLDANYLRQGGTDLTLFLQRLSDGTLPRAPGRVQPSTEISSIDVWSQQINDGDIDFDSEIYGKRRSHQDLLVICLDQACIDLCNERELFGYGGFYQPARQWPDKPPLMVTKLLALKEIAEAGYRSFFVEGDVWLRYDPYPFLPKYSETGFGVSFTYEGSSDVNVGVIISDGSSKAVELFRRAFDELINRVGQWDQGAMNRVLEITYANYTIGAHERKFGTPWGLGVHYLDRIRFVQFHLSYGIPAETALIHTTCVDDYPMRRTLAAAHGFTQDVDGYYSRPRRILSLDALAGDESSIQATLAVAVALAAQTGRDLLLPPTAMYVNASLHPHARNRDIWAVLPFHETEDEFNITVLEPRYLAHRPAHLQRPTRAYEPLTLTMQFYRQYSQILAALDSPVYESTEVVSLNPGGMPVSPFELLSDVPQTYKRLKICYGLWLVPGCEVACLRESVEAREERRVARERGEAWAFSKPVLYPRMAPA</sequence>
<dbReference type="Proteomes" id="UP000009131">
    <property type="component" value="Unassembled WGS sequence"/>
</dbReference>
<reference evidence="3 4" key="1">
    <citation type="journal article" date="2011" name="J. Gen. Appl. Microbiol.">
        <title>Draft genome sequencing of the enigmatic basidiomycete Mixia osmundae.</title>
        <authorList>
            <person name="Nishida H."/>
            <person name="Nagatsuka Y."/>
            <person name="Sugiyama J."/>
        </authorList>
    </citation>
    <scope>NUCLEOTIDE SEQUENCE [LARGE SCALE GENOMIC DNA]</scope>
    <source>
        <strain evidence="4">CBS 9802 / IAM 14324 / JCM 22182 / KY 12970</strain>
    </source>
</reference>
<organism evidence="3 4">
    <name type="scientific">Mixia osmundae (strain CBS 9802 / IAM 14324 / JCM 22182 / KY 12970)</name>
    <dbReference type="NCBI Taxonomy" id="764103"/>
    <lineage>
        <taxon>Eukaryota</taxon>
        <taxon>Fungi</taxon>
        <taxon>Dikarya</taxon>
        <taxon>Basidiomycota</taxon>
        <taxon>Pucciniomycotina</taxon>
        <taxon>Mixiomycetes</taxon>
        <taxon>Mixiales</taxon>
        <taxon>Mixiaceae</taxon>
        <taxon>Mixia</taxon>
    </lineage>
</organism>
<reference evidence="3 4" key="2">
    <citation type="journal article" date="2012" name="Open Biol.">
        <title>Characteristics of nucleosomes and linker DNA regions on the genome of the basidiomycete Mixia osmundae revealed by mono- and dinucleosome mapping.</title>
        <authorList>
            <person name="Nishida H."/>
            <person name="Kondo S."/>
            <person name="Matsumoto T."/>
            <person name="Suzuki Y."/>
            <person name="Yoshikawa H."/>
            <person name="Taylor T.D."/>
            <person name="Sugiyama J."/>
        </authorList>
    </citation>
    <scope>NUCLEOTIDE SEQUENCE [LARGE SCALE GENOMIC DNA]</scope>
    <source>
        <strain evidence="4">CBS 9802 / IAM 14324 / JCM 22182 / KY 12970</strain>
    </source>
</reference>
<dbReference type="RefSeq" id="XP_014567056.1">
    <property type="nucleotide sequence ID" value="XM_014711570.1"/>
</dbReference>
<dbReference type="OrthoDB" id="2520881at2759"/>
<accession>G7E7T2</accession>
<dbReference type="HOGENOM" id="CLU_485781_0_0_1"/>
<keyword evidence="1" id="KW-0472">Membrane</keyword>
<keyword evidence="1" id="KW-1133">Transmembrane helix</keyword>
<evidence type="ECO:0000256" key="1">
    <source>
        <dbReference type="SAM" id="Phobius"/>
    </source>
</evidence>
<evidence type="ECO:0000313" key="3">
    <source>
        <dbReference type="EMBL" id="GAA98892.1"/>
    </source>
</evidence>
<dbReference type="Pfam" id="PF03407">
    <property type="entry name" value="Nucleotid_trans"/>
    <property type="match status" value="1"/>
</dbReference>
<dbReference type="EMBL" id="BABT02000165">
    <property type="protein sequence ID" value="GAA98892.1"/>
    <property type="molecule type" value="Genomic_DNA"/>
</dbReference>
<gene>
    <name evidence="3" type="primary">Mo05580</name>
    <name evidence="3" type="ORF">E5Q_05580</name>
</gene>
<dbReference type="InterPro" id="IPR005069">
    <property type="entry name" value="Nucl-diP-sugar_transferase"/>
</dbReference>
<comment type="caution">
    <text evidence="3">The sequence shown here is derived from an EMBL/GenBank/DDBJ whole genome shotgun (WGS) entry which is preliminary data.</text>
</comment>